<proteinExistence type="predicted"/>
<evidence type="ECO:0000313" key="1">
    <source>
        <dbReference type="EMBL" id="CAG6459338.1"/>
    </source>
</evidence>
<dbReference type="AlphaFoldDB" id="A0A8D8ALB3"/>
<reference evidence="1" key="1">
    <citation type="submission" date="2021-05" db="EMBL/GenBank/DDBJ databases">
        <authorList>
            <person name="Alioto T."/>
            <person name="Alioto T."/>
            <person name="Gomez Garrido J."/>
        </authorList>
    </citation>
    <scope>NUCLEOTIDE SEQUENCE</scope>
</reference>
<dbReference type="EMBL" id="HBUE01037323">
    <property type="protein sequence ID" value="CAG6459338.1"/>
    <property type="molecule type" value="Transcribed_RNA"/>
</dbReference>
<protein>
    <submittedName>
        <fullName evidence="1">(northern house mosquito) hypothetical protein</fullName>
    </submittedName>
</protein>
<accession>A0A8D8ALB3</accession>
<name>A0A8D8ALB3_CULPI</name>
<organism evidence="1">
    <name type="scientific">Culex pipiens</name>
    <name type="common">House mosquito</name>
    <dbReference type="NCBI Taxonomy" id="7175"/>
    <lineage>
        <taxon>Eukaryota</taxon>
        <taxon>Metazoa</taxon>
        <taxon>Ecdysozoa</taxon>
        <taxon>Arthropoda</taxon>
        <taxon>Hexapoda</taxon>
        <taxon>Insecta</taxon>
        <taxon>Pterygota</taxon>
        <taxon>Neoptera</taxon>
        <taxon>Endopterygota</taxon>
        <taxon>Diptera</taxon>
        <taxon>Nematocera</taxon>
        <taxon>Culicoidea</taxon>
        <taxon>Culicidae</taxon>
        <taxon>Culicinae</taxon>
        <taxon>Culicini</taxon>
        <taxon>Culex</taxon>
        <taxon>Culex</taxon>
    </lineage>
</organism>
<sequence length="143" mass="16941">MLFHALFFFTRRVLRPKPEESFFALFHTRTPRVGFRTLFLPEPSLFGLLYSRPSTDFRNKALFRAWVLRPAPSLANTSLAKVRFGFPHRLIRHFFTPGHYFSYPAMKDQNVLQKLREFQADCIFQFKFSTERKNAHAFCASDK</sequence>